<dbReference type="InterPro" id="IPR010985">
    <property type="entry name" value="Ribbon_hlx_hlx"/>
</dbReference>
<gene>
    <name evidence="1" type="ORF">ACFO3I_12375</name>
</gene>
<dbReference type="SUPFAM" id="SSF47598">
    <property type="entry name" value="Ribbon-helix-helix"/>
    <property type="match status" value="1"/>
</dbReference>
<dbReference type="InterPro" id="IPR013321">
    <property type="entry name" value="Arc_rbn_hlx_hlx"/>
</dbReference>
<evidence type="ECO:0000313" key="1">
    <source>
        <dbReference type="EMBL" id="MFC4655802.1"/>
    </source>
</evidence>
<dbReference type="EMBL" id="JBHSGB010000010">
    <property type="protein sequence ID" value="MFC4655802.1"/>
    <property type="molecule type" value="Genomic_DNA"/>
</dbReference>
<comment type="caution">
    <text evidence="1">The sequence shown here is derived from an EMBL/GenBank/DDBJ whole genome shotgun (WGS) entry which is preliminary data.</text>
</comment>
<sequence>MAKKPFALRIDEQSLAALQQWADQEFRSLNGQIEYLLHDALRKAGRLPKVSPAPDQETSEN</sequence>
<evidence type="ECO:0000313" key="2">
    <source>
        <dbReference type="Proteomes" id="UP001595962"/>
    </source>
</evidence>
<protein>
    <recommendedName>
        <fullName evidence="3">Arc family DNA binding domain-containing protein</fullName>
    </recommendedName>
</protein>
<dbReference type="Gene3D" id="1.10.1220.10">
    <property type="entry name" value="Met repressor-like"/>
    <property type="match status" value="1"/>
</dbReference>
<evidence type="ECO:0008006" key="3">
    <source>
        <dbReference type="Google" id="ProtNLM"/>
    </source>
</evidence>
<keyword evidence="2" id="KW-1185">Reference proteome</keyword>
<accession>A0ABV9JNG3</accession>
<reference evidence="2" key="1">
    <citation type="journal article" date="2019" name="Int. J. Syst. Evol. Microbiol.">
        <title>The Global Catalogue of Microorganisms (GCM) 10K type strain sequencing project: providing services to taxonomists for standard genome sequencing and annotation.</title>
        <authorList>
            <consortium name="The Broad Institute Genomics Platform"/>
            <consortium name="The Broad Institute Genome Sequencing Center for Infectious Disease"/>
            <person name="Wu L."/>
            <person name="Ma J."/>
        </authorList>
    </citation>
    <scope>NUCLEOTIDE SEQUENCE [LARGE SCALE GENOMIC DNA]</scope>
    <source>
        <strain evidence="2">DT28</strain>
    </source>
</reference>
<organism evidence="1 2">
    <name type="scientific">Rheinheimera marina</name>
    <dbReference type="NCBI Taxonomy" id="1774958"/>
    <lineage>
        <taxon>Bacteria</taxon>
        <taxon>Pseudomonadati</taxon>
        <taxon>Pseudomonadota</taxon>
        <taxon>Gammaproteobacteria</taxon>
        <taxon>Chromatiales</taxon>
        <taxon>Chromatiaceae</taxon>
        <taxon>Rheinheimera</taxon>
    </lineage>
</organism>
<proteinExistence type="predicted"/>
<dbReference type="Proteomes" id="UP001595962">
    <property type="component" value="Unassembled WGS sequence"/>
</dbReference>
<dbReference type="RefSeq" id="WP_377334285.1">
    <property type="nucleotide sequence ID" value="NZ_JBHSGB010000010.1"/>
</dbReference>
<name>A0ABV9JNG3_9GAMM</name>